<dbReference type="GO" id="GO:0009279">
    <property type="term" value="C:cell outer membrane"/>
    <property type="evidence" value="ECO:0007669"/>
    <property type="project" value="UniProtKB-SubCell"/>
</dbReference>
<feature type="chain" id="PRO_5007813745" description="Translocation and assembly module subunit TamA" evidence="11">
    <location>
        <begin position="27"/>
        <end position="582"/>
    </location>
</feature>
<accession>A0A160DSB1</accession>
<dbReference type="GO" id="GO:0097347">
    <property type="term" value="C:TAM protein secretion complex"/>
    <property type="evidence" value="ECO:0007669"/>
    <property type="project" value="TreeGrafter"/>
</dbReference>
<keyword evidence="4" id="KW-1134">Transmembrane beta strand</keyword>
<comment type="similarity">
    <text evidence="2">Belongs to the TamA family.</text>
</comment>
<name>A0A160DSB1_9GAMM</name>
<dbReference type="RefSeq" id="WP_067651371.1">
    <property type="nucleotide sequence ID" value="NZ_CP015249.1"/>
</dbReference>
<protein>
    <recommendedName>
        <fullName evidence="3">Translocation and assembly module subunit TamA</fullName>
    </recommendedName>
    <alternativeName>
        <fullName evidence="9">Autotransporter assembly factor TamA</fullName>
    </alternativeName>
</protein>
<dbReference type="InterPro" id="IPR039910">
    <property type="entry name" value="D15-like"/>
</dbReference>
<feature type="domain" description="TamA POTRA" evidence="13">
    <location>
        <begin position="31"/>
        <end position="107"/>
    </location>
</feature>
<dbReference type="InterPro" id="IPR035243">
    <property type="entry name" value="TamA_POTRA_Dom_1"/>
</dbReference>
<evidence type="ECO:0000256" key="1">
    <source>
        <dbReference type="ARBA" id="ARBA00004442"/>
    </source>
</evidence>
<dbReference type="OrthoDB" id="9769707at2"/>
<evidence type="ECO:0000259" key="13">
    <source>
        <dbReference type="Pfam" id="PF17243"/>
    </source>
</evidence>
<evidence type="ECO:0000259" key="12">
    <source>
        <dbReference type="Pfam" id="PF01103"/>
    </source>
</evidence>
<evidence type="ECO:0000256" key="11">
    <source>
        <dbReference type="SAM" id="SignalP"/>
    </source>
</evidence>
<evidence type="ECO:0000313" key="14">
    <source>
        <dbReference type="EMBL" id="ANB16760.1"/>
    </source>
</evidence>
<dbReference type="PANTHER" id="PTHR12815:SF47">
    <property type="entry name" value="TRANSLOCATION AND ASSEMBLY MODULE SUBUNIT TAMA"/>
    <property type="match status" value="1"/>
</dbReference>
<feature type="signal peptide" evidence="11">
    <location>
        <begin position="1"/>
        <end position="26"/>
    </location>
</feature>
<evidence type="ECO:0000256" key="3">
    <source>
        <dbReference type="ARBA" id="ARBA00015419"/>
    </source>
</evidence>
<dbReference type="InterPro" id="IPR000184">
    <property type="entry name" value="Bac_surfAg_D15"/>
</dbReference>
<dbReference type="Pfam" id="PF01103">
    <property type="entry name" value="Omp85"/>
    <property type="match status" value="1"/>
</dbReference>
<dbReference type="PATRIC" id="fig|1300342.3.peg.710"/>
<evidence type="ECO:0000256" key="2">
    <source>
        <dbReference type="ARBA" id="ARBA00010248"/>
    </source>
</evidence>
<proteinExistence type="inferred from homology"/>
<feature type="domain" description="Bacterial surface antigen (D15)" evidence="12">
    <location>
        <begin position="330"/>
        <end position="567"/>
    </location>
</feature>
<keyword evidence="8" id="KW-0998">Cell outer membrane</keyword>
<dbReference type="STRING" id="1300342.I596_724"/>
<keyword evidence="5" id="KW-0812">Transmembrane</keyword>
<evidence type="ECO:0000256" key="9">
    <source>
        <dbReference type="ARBA" id="ARBA00033063"/>
    </source>
</evidence>
<dbReference type="Pfam" id="PF17243">
    <property type="entry name" value="POTRA_TamA_1"/>
    <property type="match status" value="1"/>
</dbReference>
<evidence type="ECO:0000256" key="7">
    <source>
        <dbReference type="ARBA" id="ARBA00023136"/>
    </source>
</evidence>
<evidence type="ECO:0000256" key="10">
    <source>
        <dbReference type="ARBA" id="ARBA00093548"/>
    </source>
</evidence>
<dbReference type="KEGG" id="dko:I596_724"/>
<comment type="subcellular location">
    <subcellularLocation>
        <location evidence="1">Cell outer membrane</location>
    </subcellularLocation>
</comment>
<comment type="subunit">
    <text evidence="10">Interacts with TamB to form the translocation and assembly module (TAM).</text>
</comment>
<dbReference type="GO" id="GO:0009306">
    <property type="term" value="P:protein secretion"/>
    <property type="evidence" value="ECO:0007669"/>
    <property type="project" value="TreeGrafter"/>
</dbReference>
<dbReference type="EMBL" id="CP015249">
    <property type="protein sequence ID" value="ANB16760.1"/>
    <property type="molecule type" value="Genomic_DNA"/>
</dbReference>
<dbReference type="AlphaFoldDB" id="A0A160DSB1"/>
<organism evidence="14 15">
    <name type="scientific">Dokdonella koreensis DS-123</name>
    <dbReference type="NCBI Taxonomy" id="1300342"/>
    <lineage>
        <taxon>Bacteria</taxon>
        <taxon>Pseudomonadati</taxon>
        <taxon>Pseudomonadota</taxon>
        <taxon>Gammaproteobacteria</taxon>
        <taxon>Lysobacterales</taxon>
        <taxon>Rhodanobacteraceae</taxon>
        <taxon>Dokdonella</taxon>
    </lineage>
</organism>
<evidence type="ECO:0000256" key="6">
    <source>
        <dbReference type="ARBA" id="ARBA00022729"/>
    </source>
</evidence>
<evidence type="ECO:0000256" key="5">
    <source>
        <dbReference type="ARBA" id="ARBA00022692"/>
    </source>
</evidence>
<keyword evidence="6 11" id="KW-0732">Signal</keyword>
<evidence type="ECO:0000256" key="8">
    <source>
        <dbReference type="ARBA" id="ARBA00023237"/>
    </source>
</evidence>
<keyword evidence="7" id="KW-0472">Membrane</keyword>
<reference evidence="14 15" key="1">
    <citation type="submission" date="2016-04" db="EMBL/GenBank/DDBJ databases">
        <title>Complete genome sequence of Dokdonella koreensis DS-123T.</title>
        <authorList>
            <person name="Kim J.F."/>
            <person name="Lee H."/>
            <person name="Kwak M.-J."/>
        </authorList>
    </citation>
    <scope>NUCLEOTIDE SEQUENCE [LARGE SCALE GENOMIC DNA]</scope>
    <source>
        <strain evidence="14 15">DS-123</strain>
    </source>
</reference>
<dbReference type="Gene3D" id="3.10.20.310">
    <property type="entry name" value="membrane protein fhac"/>
    <property type="match status" value="3"/>
</dbReference>
<keyword evidence="15" id="KW-1185">Reference proteome</keyword>
<dbReference type="Proteomes" id="UP000076830">
    <property type="component" value="Chromosome"/>
</dbReference>
<evidence type="ECO:0000313" key="15">
    <source>
        <dbReference type="Proteomes" id="UP000076830"/>
    </source>
</evidence>
<dbReference type="Gene3D" id="2.40.160.50">
    <property type="entry name" value="membrane protein fhac: a member of the omp85/tpsb transporter family"/>
    <property type="match status" value="1"/>
</dbReference>
<dbReference type="PANTHER" id="PTHR12815">
    <property type="entry name" value="SORTING AND ASSEMBLY MACHINERY SAMM50 PROTEIN FAMILY MEMBER"/>
    <property type="match status" value="1"/>
</dbReference>
<evidence type="ECO:0000256" key="4">
    <source>
        <dbReference type="ARBA" id="ARBA00022452"/>
    </source>
</evidence>
<gene>
    <name evidence="14" type="ORF">I596_724</name>
</gene>
<sequence length="582" mass="63538">MTYPRHPGCAAALAATTLLLAGPAAGARLAVQLEGLDGPLREAALARLELQQYATRDVSPAQARRLYNRAEGQIQAALEPYGYYNVSVQGELKQAGDTFTAVIEIKPGEPVRVTDVDLRIDGETEGIRAIDRARAGFEPGIGHPLDHAAYERSKATISSALFGSGYLDATIDTHRVDVTRSSNTAQIHLGWKAGDRYRFGETRFEGGQFADDFMTRYIPWEPGKDYYSQDQLLAFQQRLVDANYFAIAQVQPNVEAAADGVVPIDVMLAPAKRTVYTGGVFIGTDTGPGVRGGVERRWVNDRGHKLNFEALLAQRLSTITGLYQIPLPGPDNHAYNFGATYRDEDTDTSQSKTLRLTANDSRIWHGWLRTVGVNFLTGDFKVADVKGSTTLLYPEISFSKKRADDLNFPRRGWSLTFAGRAGTESLLSDTSFAQVTADAKWIRGLGDNSRFIARGSLGYTQVSNFDRLPPELRFFAGGDRSIRGYAFQTVGPRNDEDDVIGGKQLVVASAEYEYYFSPNWGAAAFVDSGDAFSGGNFDLKVGAGFGLRWRSPVGMVRVDLGTPIGDKHASGVELHIIIGPDL</sequence>